<accession>A0A432V0H3</accession>
<gene>
    <name evidence="2" type="ORF">EET67_22475</name>
</gene>
<keyword evidence="1" id="KW-0732">Signal</keyword>
<dbReference type="AlphaFoldDB" id="A0A432V0H3"/>
<dbReference type="Proteomes" id="UP000281647">
    <property type="component" value="Unassembled WGS sequence"/>
</dbReference>
<dbReference type="NCBIfam" id="TIGR01409">
    <property type="entry name" value="TAT_signal_seq"/>
    <property type="match status" value="1"/>
</dbReference>
<name>A0A432V0H3_9HYPH</name>
<proteinExistence type="predicted"/>
<feature type="signal peptide" evidence="1">
    <location>
        <begin position="1"/>
        <end position="28"/>
    </location>
</feature>
<dbReference type="InterPro" id="IPR019546">
    <property type="entry name" value="TAT_signal_bac_arc"/>
</dbReference>
<sequence>MSLTRRLFLTKSAAAGAATVVAPVAAEAAVPEMTARERAMWLMEELERLVLADGASEATIIVCGQRYGGVASYDHGKSMALHPGKKWGNIGGMFAEEGGAK</sequence>
<organism evidence="2 3">
    <name type="scientific">Borborobacter arsenicus</name>
    <dbReference type="NCBI Taxonomy" id="1851146"/>
    <lineage>
        <taxon>Bacteria</taxon>
        <taxon>Pseudomonadati</taxon>
        <taxon>Pseudomonadota</taxon>
        <taxon>Alphaproteobacteria</taxon>
        <taxon>Hyphomicrobiales</taxon>
        <taxon>Phyllobacteriaceae</taxon>
        <taxon>Borborobacter</taxon>
    </lineage>
</organism>
<keyword evidence="3" id="KW-1185">Reference proteome</keyword>
<protein>
    <submittedName>
        <fullName evidence="2">Twin-arginine translocation signal domain-containing protein</fullName>
    </submittedName>
</protein>
<comment type="caution">
    <text evidence="2">The sequence shown here is derived from an EMBL/GenBank/DDBJ whole genome shotgun (WGS) entry which is preliminary data.</text>
</comment>
<evidence type="ECO:0000256" key="1">
    <source>
        <dbReference type="SAM" id="SignalP"/>
    </source>
</evidence>
<feature type="chain" id="PRO_5019449785" evidence="1">
    <location>
        <begin position="29"/>
        <end position="101"/>
    </location>
</feature>
<dbReference type="RefSeq" id="WP_128628574.1">
    <property type="nucleotide sequence ID" value="NZ_RKST01000036.1"/>
</dbReference>
<evidence type="ECO:0000313" key="2">
    <source>
        <dbReference type="EMBL" id="RUM95598.1"/>
    </source>
</evidence>
<dbReference type="OrthoDB" id="9997950at2"/>
<dbReference type="EMBL" id="RKST01000036">
    <property type="protein sequence ID" value="RUM95598.1"/>
    <property type="molecule type" value="Genomic_DNA"/>
</dbReference>
<dbReference type="PROSITE" id="PS51318">
    <property type="entry name" value="TAT"/>
    <property type="match status" value="1"/>
</dbReference>
<evidence type="ECO:0000313" key="3">
    <source>
        <dbReference type="Proteomes" id="UP000281647"/>
    </source>
</evidence>
<dbReference type="InterPro" id="IPR006311">
    <property type="entry name" value="TAT_signal"/>
</dbReference>
<reference evidence="2 3" key="1">
    <citation type="submission" date="2018-11" db="EMBL/GenBank/DDBJ databases">
        <title>Pseudaminobacter arsenicus sp. nov., an arsenic-resistant bacterium isolated from arsenic-rich aquifers.</title>
        <authorList>
            <person name="Mu Y."/>
        </authorList>
    </citation>
    <scope>NUCLEOTIDE SEQUENCE [LARGE SCALE GENOMIC DNA]</scope>
    <source>
        <strain evidence="2 3">CB3</strain>
    </source>
</reference>